<protein>
    <submittedName>
        <fullName evidence="2">Uncharacterized protein</fullName>
    </submittedName>
</protein>
<comment type="caution">
    <text evidence="2">The sequence shown here is derived from an EMBL/GenBank/DDBJ whole genome shotgun (WGS) entry which is preliminary data.</text>
</comment>
<dbReference type="EMBL" id="PFMD01000058">
    <property type="protein sequence ID" value="PIY96082.1"/>
    <property type="molecule type" value="Genomic_DNA"/>
</dbReference>
<evidence type="ECO:0000313" key="3">
    <source>
        <dbReference type="Proteomes" id="UP000230779"/>
    </source>
</evidence>
<dbReference type="Proteomes" id="UP000230779">
    <property type="component" value="Unassembled WGS sequence"/>
</dbReference>
<evidence type="ECO:0000313" key="2">
    <source>
        <dbReference type="EMBL" id="PIY96082.1"/>
    </source>
</evidence>
<organism evidence="2 3">
    <name type="scientific">Candidatus Kerfeldbacteria bacterium CG_4_10_14_0_8_um_filter_42_10</name>
    <dbReference type="NCBI Taxonomy" id="2014248"/>
    <lineage>
        <taxon>Bacteria</taxon>
        <taxon>Candidatus Kerfeldiibacteriota</taxon>
    </lineage>
</organism>
<dbReference type="AlphaFoldDB" id="A0A2M7RHP1"/>
<proteinExistence type="predicted"/>
<feature type="region of interest" description="Disordered" evidence="1">
    <location>
        <begin position="45"/>
        <end position="71"/>
    </location>
</feature>
<sequence>MATFIWYLQGTSPTTIDATDYVQFAGGTFGSAIIVGAYQDSTHVESSVGADDSSGNTPKNNKFISQSGGTGGDSQVDLGAGTVDLDTITDAGCALKINFSHGTSVVTTGHIFYAYDGTTTTAVPTGVTFQAAEKGDPNWTNAEGSAAALTITDEATGTSHDYYIAVSASPESVGLKTAFKLRDELTYS</sequence>
<name>A0A2M7RHP1_9BACT</name>
<accession>A0A2M7RHP1</accession>
<reference evidence="2 3" key="1">
    <citation type="submission" date="2017-09" db="EMBL/GenBank/DDBJ databases">
        <title>Depth-based differentiation of microbial function through sediment-hosted aquifers and enrichment of novel symbionts in the deep terrestrial subsurface.</title>
        <authorList>
            <person name="Probst A.J."/>
            <person name="Ladd B."/>
            <person name="Jarett J.K."/>
            <person name="Geller-Mcgrath D.E."/>
            <person name="Sieber C.M."/>
            <person name="Emerson J.B."/>
            <person name="Anantharaman K."/>
            <person name="Thomas B.C."/>
            <person name="Malmstrom R."/>
            <person name="Stieglmeier M."/>
            <person name="Klingl A."/>
            <person name="Woyke T."/>
            <person name="Ryan C.M."/>
            <person name="Banfield J.F."/>
        </authorList>
    </citation>
    <scope>NUCLEOTIDE SEQUENCE [LARGE SCALE GENOMIC DNA]</scope>
    <source>
        <strain evidence="2">CG_4_10_14_0_8_um_filter_42_10</strain>
    </source>
</reference>
<evidence type="ECO:0000256" key="1">
    <source>
        <dbReference type="SAM" id="MobiDB-lite"/>
    </source>
</evidence>
<feature type="compositionally biased region" description="Polar residues" evidence="1">
    <location>
        <begin position="53"/>
        <end position="67"/>
    </location>
</feature>
<gene>
    <name evidence="2" type="ORF">COY66_04995</name>
</gene>